<protein>
    <submittedName>
        <fullName evidence="1">Uncharacterized protein</fullName>
    </submittedName>
</protein>
<organism evidence="1 2">
    <name type="scientific">Kalanchoe fedtschenkoi</name>
    <name type="common">Lavender scallops</name>
    <name type="synonym">South American air plant</name>
    <dbReference type="NCBI Taxonomy" id="63787"/>
    <lineage>
        <taxon>Eukaryota</taxon>
        <taxon>Viridiplantae</taxon>
        <taxon>Streptophyta</taxon>
        <taxon>Embryophyta</taxon>
        <taxon>Tracheophyta</taxon>
        <taxon>Spermatophyta</taxon>
        <taxon>Magnoliopsida</taxon>
        <taxon>eudicotyledons</taxon>
        <taxon>Gunneridae</taxon>
        <taxon>Pentapetalae</taxon>
        <taxon>Saxifragales</taxon>
        <taxon>Crassulaceae</taxon>
        <taxon>Kalanchoe</taxon>
    </lineage>
</organism>
<reference evidence="1" key="1">
    <citation type="submission" date="2021-01" db="UniProtKB">
        <authorList>
            <consortium name="EnsemblPlants"/>
        </authorList>
    </citation>
    <scope>IDENTIFICATION</scope>
</reference>
<dbReference type="AlphaFoldDB" id="A0A7N0SZW9"/>
<evidence type="ECO:0000313" key="1">
    <source>
        <dbReference type="EnsemblPlants" id="Kaladp0016s0099.1.v1.1"/>
    </source>
</evidence>
<dbReference type="Gramene" id="Kaladp0016s0099.1.v1.1">
    <property type="protein sequence ID" value="Kaladp0016s0099.1.v1.1"/>
    <property type="gene ID" value="Kaladp0016s0099.v1.1"/>
</dbReference>
<keyword evidence="2" id="KW-1185">Reference proteome</keyword>
<sequence length="104" mass="11434">MSQQKVGGESVAPTSWKNYKPTCKPIGAASCVCWSTLDTLLKAIYNLFCSSVGKKLCTSGGFQSLISQNRTQDAVHAHYYLSKSFGCKERSKRVKGQTPQGHMR</sequence>
<proteinExistence type="predicted"/>
<dbReference type="Proteomes" id="UP000594263">
    <property type="component" value="Unplaced"/>
</dbReference>
<dbReference type="EnsemblPlants" id="Kaladp0016s0099.1.v1.1">
    <property type="protein sequence ID" value="Kaladp0016s0099.1.v1.1"/>
    <property type="gene ID" value="Kaladp0016s0099.v1.1"/>
</dbReference>
<accession>A0A7N0SZW9</accession>
<evidence type="ECO:0000313" key="2">
    <source>
        <dbReference type="Proteomes" id="UP000594263"/>
    </source>
</evidence>
<name>A0A7N0SZW9_KALFE</name>